<dbReference type="PANTHER" id="PTHR43802">
    <property type="entry name" value="ENOYL-COA HYDRATASE"/>
    <property type="match status" value="1"/>
</dbReference>
<dbReference type="InterPro" id="IPR018376">
    <property type="entry name" value="Enoyl-CoA_hyd/isom_CS"/>
</dbReference>
<evidence type="ECO:0000256" key="1">
    <source>
        <dbReference type="ARBA" id="ARBA00005254"/>
    </source>
</evidence>
<comment type="caution">
    <text evidence="5">The sequence shown here is derived from an EMBL/GenBank/DDBJ whole genome shotgun (WGS) entry which is preliminary data.</text>
</comment>
<feature type="non-terminal residue" evidence="5">
    <location>
        <position position="1"/>
    </location>
</feature>
<dbReference type="Gene3D" id="1.10.12.10">
    <property type="entry name" value="Lyase 2-enoyl-coa Hydratase, Chain A, domain 2"/>
    <property type="match status" value="1"/>
</dbReference>
<evidence type="ECO:0000256" key="2">
    <source>
        <dbReference type="RuleBase" id="RU003707"/>
    </source>
</evidence>
<dbReference type="CDD" id="cd06558">
    <property type="entry name" value="crotonase-like"/>
    <property type="match status" value="1"/>
</dbReference>
<proteinExistence type="inferred from homology"/>
<dbReference type="InterPro" id="IPR003029">
    <property type="entry name" value="S1_domain"/>
</dbReference>
<organism evidence="5 6">
    <name type="scientific">Candidatus Segetimicrobium genomatis</name>
    <dbReference type="NCBI Taxonomy" id="2569760"/>
    <lineage>
        <taxon>Bacteria</taxon>
        <taxon>Bacillati</taxon>
        <taxon>Candidatus Sysuimicrobiota</taxon>
        <taxon>Candidatus Sysuimicrobiia</taxon>
        <taxon>Candidatus Sysuimicrobiales</taxon>
        <taxon>Candidatus Segetimicrobiaceae</taxon>
        <taxon>Candidatus Segetimicrobium</taxon>
    </lineage>
</organism>
<accession>A0A537J6E1</accession>
<dbReference type="GO" id="GO:0003824">
    <property type="term" value="F:catalytic activity"/>
    <property type="evidence" value="ECO:0007669"/>
    <property type="project" value="InterPro"/>
</dbReference>
<dbReference type="InterPro" id="IPR029045">
    <property type="entry name" value="ClpP/crotonase-like_dom_sf"/>
</dbReference>
<evidence type="ECO:0000259" key="4">
    <source>
        <dbReference type="PROSITE" id="PS50126"/>
    </source>
</evidence>
<evidence type="ECO:0000313" key="6">
    <source>
        <dbReference type="Proteomes" id="UP000318093"/>
    </source>
</evidence>
<evidence type="ECO:0000313" key="5">
    <source>
        <dbReference type="EMBL" id="TMI79100.1"/>
    </source>
</evidence>
<dbReference type="SMART" id="SM00316">
    <property type="entry name" value="S1"/>
    <property type="match status" value="1"/>
</dbReference>
<dbReference type="Proteomes" id="UP000318093">
    <property type="component" value="Unassembled WGS sequence"/>
</dbReference>
<dbReference type="PANTHER" id="PTHR43802:SF1">
    <property type="entry name" value="IP11341P-RELATED"/>
    <property type="match status" value="1"/>
</dbReference>
<dbReference type="SUPFAM" id="SSF50249">
    <property type="entry name" value="Nucleic acid-binding proteins"/>
    <property type="match status" value="1"/>
</dbReference>
<evidence type="ECO:0000256" key="3">
    <source>
        <dbReference type="SAM" id="MobiDB-lite"/>
    </source>
</evidence>
<gene>
    <name evidence="5" type="ORF">E6H03_10905</name>
</gene>
<dbReference type="Gene3D" id="3.90.226.10">
    <property type="entry name" value="2-enoyl-CoA Hydratase, Chain A, domain 1"/>
    <property type="match status" value="1"/>
</dbReference>
<dbReference type="PROSITE" id="PS00166">
    <property type="entry name" value="ENOYL_COA_HYDRATASE"/>
    <property type="match status" value="1"/>
</dbReference>
<dbReference type="PROSITE" id="PS50126">
    <property type="entry name" value="S1"/>
    <property type="match status" value="1"/>
</dbReference>
<sequence length="457" mass="49942">LGLKHILPDPWQHLGETYRPGQTVSGKVVRTVASGAFVRLTEVDAFIPISELAEKRVQKVGDVLEVGQTVEALVTEIRPDERRMILSLRRLARERERARVKEYIGAQSDEGRVTIGDIAGELLRQVVTAPAAGAAERTQESTPPSPDVPFRPTARPRVALRTEPGSFPSRSSGTVAVSACPGRAPERPRPPIEEVAQMESTEMLFEVERGVAYLTVNRPDQRNAMTWAMYERLVELCEEVDRDDRINVLVVRGSGERAFISGTDISQFPAFRGHAQAGIDYEERIDRVVGRLEVVSKPALASIRGYCVGGGLGVAMACDLRVASDDARFGVPVIRLGNCLSMHNYARLVALIGPARAKEMIYTARHVAAAEALAWGLVNEVVAAADLAARTQALAEAIAQAPPITLRASKEAVRRVVHRLLPENPGHDLIAMCYNSSDFQEGVAAFLDKRPPRWTGK</sequence>
<dbReference type="EMBL" id="VBAN01000356">
    <property type="protein sequence ID" value="TMI79100.1"/>
    <property type="molecule type" value="Genomic_DNA"/>
</dbReference>
<reference evidence="5 6" key="1">
    <citation type="journal article" date="2019" name="Nat. Microbiol.">
        <title>Mediterranean grassland soil C-N compound turnover is dependent on rainfall and depth, and is mediated by genomically divergent microorganisms.</title>
        <authorList>
            <person name="Diamond S."/>
            <person name="Andeer P.F."/>
            <person name="Li Z."/>
            <person name="Crits-Christoph A."/>
            <person name="Burstein D."/>
            <person name="Anantharaman K."/>
            <person name="Lane K.R."/>
            <person name="Thomas B.C."/>
            <person name="Pan C."/>
            <person name="Northen T.R."/>
            <person name="Banfield J.F."/>
        </authorList>
    </citation>
    <scope>NUCLEOTIDE SEQUENCE [LARGE SCALE GENOMIC DNA]</scope>
    <source>
        <strain evidence="5">NP_6</strain>
    </source>
</reference>
<dbReference type="InterPro" id="IPR001753">
    <property type="entry name" value="Enoyl-CoA_hydra/iso"/>
</dbReference>
<dbReference type="Pfam" id="PF00378">
    <property type="entry name" value="ECH_1"/>
    <property type="match status" value="1"/>
</dbReference>
<name>A0A537J6E1_9BACT</name>
<dbReference type="Pfam" id="PF00575">
    <property type="entry name" value="S1"/>
    <property type="match status" value="1"/>
</dbReference>
<dbReference type="NCBIfam" id="NF004796">
    <property type="entry name" value="PRK06144.1"/>
    <property type="match status" value="1"/>
</dbReference>
<dbReference type="GO" id="GO:0003676">
    <property type="term" value="F:nucleic acid binding"/>
    <property type="evidence" value="ECO:0007669"/>
    <property type="project" value="InterPro"/>
</dbReference>
<feature type="domain" description="S1 motif" evidence="4">
    <location>
        <begin position="21"/>
        <end position="89"/>
    </location>
</feature>
<feature type="region of interest" description="Disordered" evidence="3">
    <location>
        <begin position="131"/>
        <end position="189"/>
    </location>
</feature>
<protein>
    <submittedName>
        <fullName evidence="5">S1 RNA-binding domain-containing protein</fullName>
    </submittedName>
</protein>
<dbReference type="InterPro" id="IPR012340">
    <property type="entry name" value="NA-bd_OB-fold"/>
</dbReference>
<dbReference type="SUPFAM" id="SSF52096">
    <property type="entry name" value="ClpP/crotonase"/>
    <property type="match status" value="1"/>
</dbReference>
<dbReference type="CDD" id="cd00164">
    <property type="entry name" value="S1_like"/>
    <property type="match status" value="1"/>
</dbReference>
<dbReference type="AlphaFoldDB" id="A0A537J6E1"/>
<dbReference type="InterPro" id="IPR014748">
    <property type="entry name" value="Enoyl-CoA_hydra_C"/>
</dbReference>
<comment type="similarity">
    <text evidence="1 2">Belongs to the enoyl-CoA hydratase/isomerase family.</text>
</comment>
<dbReference type="Gene3D" id="2.40.50.140">
    <property type="entry name" value="Nucleic acid-binding proteins"/>
    <property type="match status" value="1"/>
</dbReference>